<comment type="caution">
    <text evidence="1">The sequence shown here is derived from an EMBL/GenBank/DDBJ whole genome shotgun (WGS) entry which is preliminary data.</text>
</comment>
<accession>X0WD82</accession>
<name>X0WD82_9ZZZZ</name>
<organism evidence="1">
    <name type="scientific">marine sediment metagenome</name>
    <dbReference type="NCBI Taxonomy" id="412755"/>
    <lineage>
        <taxon>unclassified sequences</taxon>
        <taxon>metagenomes</taxon>
        <taxon>ecological metagenomes</taxon>
    </lineage>
</organism>
<sequence>MLYIDYSYRGGDPESLKSYEKETELKQGKRGCFFNEQRWL</sequence>
<reference evidence="1" key="1">
    <citation type="journal article" date="2014" name="Front. Microbiol.">
        <title>High frequency of phylogenetically diverse reductive dehalogenase-homologous genes in deep subseafloor sedimentary metagenomes.</title>
        <authorList>
            <person name="Kawai M."/>
            <person name="Futagami T."/>
            <person name="Toyoda A."/>
            <person name="Takaki Y."/>
            <person name="Nishi S."/>
            <person name="Hori S."/>
            <person name="Arai W."/>
            <person name="Tsubouchi T."/>
            <person name="Morono Y."/>
            <person name="Uchiyama I."/>
            <person name="Ito T."/>
            <person name="Fujiyama A."/>
            <person name="Inagaki F."/>
            <person name="Takami H."/>
        </authorList>
    </citation>
    <scope>NUCLEOTIDE SEQUENCE</scope>
    <source>
        <strain evidence="1">Expedition CK06-06</strain>
    </source>
</reference>
<proteinExistence type="predicted"/>
<protein>
    <submittedName>
        <fullName evidence="1">Uncharacterized protein</fullName>
    </submittedName>
</protein>
<dbReference type="EMBL" id="BARS01047583">
    <property type="protein sequence ID" value="GAG28585.1"/>
    <property type="molecule type" value="Genomic_DNA"/>
</dbReference>
<evidence type="ECO:0000313" key="1">
    <source>
        <dbReference type="EMBL" id="GAG28585.1"/>
    </source>
</evidence>
<dbReference type="AlphaFoldDB" id="X0WD82"/>
<gene>
    <name evidence="1" type="ORF">S01H1_71456</name>
</gene>